<evidence type="ECO:0000313" key="5">
    <source>
        <dbReference type="Proteomes" id="UP001596298"/>
    </source>
</evidence>
<dbReference type="PRINTS" id="PR00413">
    <property type="entry name" value="HADHALOGNASE"/>
</dbReference>
<dbReference type="InterPro" id="IPR006439">
    <property type="entry name" value="HAD-SF_hydro_IA"/>
</dbReference>
<dbReference type="PANTHER" id="PTHR46470">
    <property type="entry name" value="N-ACYLNEURAMINATE-9-PHOSPHATASE"/>
    <property type="match status" value="1"/>
</dbReference>
<reference evidence="5" key="1">
    <citation type="journal article" date="2019" name="Int. J. Syst. Evol. Microbiol.">
        <title>The Global Catalogue of Microorganisms (GCM) 10K type strain sequencing project: providing services to taxonomists for standard genome sequencing and annotation.</title>
        <authorList>
            <consortium name="The Broad Institute Genomics Platform"/>
            <consortium name="The Broad Institute Genome Sequencing Center for Infectious Disease"/>
            <person name="Wu L."/>
            <person name="Ma J."/>
        </authorList>
    </citation>
    <scope>NUCLEOTIDE SEQUENCE [LARGE SCALE GENOMIC DNA]</scope>
    <source>
        <strain evidence="5">CCUG 58127</strain>
    </source>
</reference>
<evidence type="ECO:0000256" key="3">
    <source>
        <dbReference type="ARBA" id="ARBA00022842"/>
    </source>
</evidence>
<comment type="cofactor">
    <cofactor evidence="1">
        <name>Mg(2+)</name>
        <dbReference type="ChEBI" id="CHEBI:18420"/>
    </cofactor>
</comment>
<gene>
    <name evidence="4" type="ORF">ACFQDH_21360</name>
</gene>
<dbReference type="InterPro" id="IPR023214">
    <property type="entry name" value="HAD_sf"/>
</dbReference>
<name>A0ABW2AM89_9MICO</name>
<dbReference type="SFLD" id="SFLDS00003">
    <property type="entry name" value="Haloacid_Dehalogenase"/>
    <property type="match status" value="1"/>
</dbReference>
<dbReference type="Proteomes" id="UP001596298">
    <property type="component" value="Unassembled WGS sequence"/>
</dbReference>
<keyword evidence="2 4" id="KW-0378">Hydrolase</keyword>
<accession>A0ABW2AM89</accession>
<dbReference type="RefSeq" id="WP_382404383.1">
    <property type="nucleotide sequence ID" value="NZ_JBHSWH010000001.1"/>
</dbReference>
<evidence type="ECO:0000256" key="2">
    <source>
        <dbReference type="ARBA" id="ARBA00022801"/>
    </source>
</evidence>
<dbReference type="SUPFAM" id="SSF56784">
    <property type="entry name" value="HAD-like"/>
    <property type="match status" value="1"/>
</dbReference>
<dbReference type="NCBIfam" id="TIGR01549">
    <property type="entry name" value="HAD-SF-IA-v1"/>
    <property type="match status" value="1"/>
</dbReference>
<dbReference type="SFLD" id="SFLDG01129">
    <property type="entry name" value="C1.5:_HAD__Beta-PGM__Phosphata"/>
    <property type="match status" value="1"/>
</dbReference>
<proteinExistence type="predicted"/>
<keyword evidence="5" id="KW-1185">Reference proteome</keyword>
<evidence type="ECO:0000313" key="4">
    <source>
        <dbReference type="EMBL" id="MFC6707715.1"/>
    </source>
</evidence>
<sequence>MTQEVQAVIFDWGGTLTPWHDIDFEAEAMSYAAAYGDPALAQRLLDATTVAWARAHEEHTSARIEEILVEAGADLHGEAHRSALAAYRAFWEPHTATDPQVRQVWEGLRDNGIRVGVLSNTIWERDYHRDLFERDGVLDLIDGDVYSSEIPWVKPHHEAFLTAADAVRVDPTKCVYVGDRLFEDIHGPQQIGMRAIWIPHSVLPEAQVVATDARPDAVAHELLDVLTIVSGWSAA</sequence>
<dbReference type="Gene3D" id="3.40.50.1000">
    <property type="entry name" value="HAD superfamily/HAD-like"/>
    <property type="match status" value="1"/>
</dbReference>
<evidence type="ECO:0000256" key="1">
    <source>
        <dbReference type="ARBA" id="ARBA00001946"/>
    </source>
</evidence>
<organism evidence="4 5">
    <name type="scientific">Flexivirga alba</name>
    <dbReference type="NCBI Taxonomy" id="702742"/>
    <lineage>
        <taxon>Bacteria</taxon>
        <taxon>Bacillati</taxon>
        <taxon>Actinomycetota</taxon>
        <taxon>Actinomycetes</taxon>
        <taxon>Micrococcales</taxon>
        <taxon>Dermacoccaceae</taxon>
        <taxon>Flexivirga</taxon>
    </lineage>
</organism>
<dbReference type="EC" id="3.1.3.-" evidence="4"/>
<comment type="caution">
    <text evidence="4">The sequence shown here is derived from an EMBL/GenBank/DDBJ whole genome shotgun (WGS) entry which is preliminary data.</text>
</comment>
<dbReference type="EMBL" id="JBHSWH010000001">
    <property type="protein sequence ID" value="MFC6707715.1"/>
    <property type="molecule type" value="Genomic_DNA"/>
</dbReference>
<dbReference type="Pfam" id="PF00702">
    <property type="entry name" value="Hydrolase"/>
    <property type="match status" value="1"/>
</dbReference>
<dbReference type="InterPro" id="IPR036412">
    <property type="entry name" value="HAD-like_sf"/>
</dbReference>
<keyword evidence="3" id="KW-0460">Magnesium</keyword>
<dbReference type="GO" id="GO:0016787">
    <property type="term" value="F:hydrolase activity"/>
    <property type="evidence" value="ECO:0007669"/>
    <property type="project" value="UniProtKB-KW"/>
</dbReference>
<protein>
    <submittedName>
        <fullName evidence="4">HAD family hydrolase</fullName>
        <ecNumber evidence="4">3.1.3.-</ecNumber>
    </submittedName>
</protein>
<dbReference type="InterPro" id="IPR051400">
    <property type="entry name" value="HAD-like_hydrolase"/>
</dbReference>